<reference evidence="5 6" key="2">
    <citation type="journal article" date="2019" name="G3 (Bethesda)">
        <title>Hybrid Assembly of the Genome of the Entomopathogenic Nematode Steinernema carpocapsae Identifies the X-Chromosome.</title>
        <authorList>
            <person name="Serra L."/>
            <person name="Macchietto M."/>
            <person name="Macias-Munoz A."/>
            <person name="McGill C.J."/>
            <person name="Rodriguez I.M."/>
            <person name="Rodriguez B."/>
            <person name="Murad R."/>
            <person name="Mortazavi A."/>
        </authorList>
    </citation>
    <scope>NUCLEOTIDE SEQUENCE [LARGE SCALE GENOMIC DNA]</scope>
    <source>
        <strain evidence="5 6">ALL</strain>
    </source>
</reference>
<dbReference type="Pfam" id="PF00400">
    <property type="entry name" value="WD40"/>
    <property type="match status" value="2"/>
</dbReference>
<feature type="repeat" description="WD" evidence="3">
    <location>
        <begin position="297"/>
        <end position="331"/>
    </location>
</feature>
<accession>A0A4U8USI2</accession>
<feature type="region of interest" description="Disordered" evidence="4">
    <location>
        <begin position="1"/>
        <end position="76"/>
    </location>
</feature>
<evidence type="ECO:0000256" key="3">
    <source>
        <dbReference type="PROSITE-ProRule" id="PRU00221"/>
    </source>
</evidence>
<dbReference type="InterPro" id="IPR015943">
    <property type="entry name" value="WD40/YVTN_repeat-like_dom_sf"/>
</dbReference>
<feature type="compositionally biased region" description="Basic and acidic residues" evidence="4">
    <location>
        <begin position="49"/>
        <end position="64"/>
    </location>
</feature>
<dbReference type="Gene3D" id="2.130.10.10">
    <property type="entry name" value="YVTN repeat-like/Quinoprotein amine dehydrogenase"/>
    <property type="match status" value="2"/>
</dbReference>
<comment type="caution">
    <text evidence="5">The sequence shown here is derived from an EMBL/GenBank/DDBJ whole genome shotgun (WGS) entry which is preliminary data.</text>
</comment>
<dbReference type="InterPro" id="IPR001680">
    <property type="entry name" value="WD40_rpt"/>
</dbReference>
<feature type="compositionally biased region" description="Polar residues" evidence="4">
    <location>
        <begin position="15"/>
        <end position="25"/>
    </location>
</feature>
<organism evidence="5 6">
    <name type="scientific">Steinernema carpocapsae</name>
    <name type="common">Entomopathogenic nematode</name>
    <dbReference type="NCBI Taxonomy" id="34508"/>
    <lineage>
        <taxon>Eukaryota</taxon>
        <taxon>Metazoa</taxon>
        <taxon>Ecdysozoa</taxon>
        <taxon>Nematoda</taxon>
        <taxon>Chromadorea</taxon>
        <taxon>Rhabditida</taxon>
        <taxon>Tylenchina</taxon>
        <taxon>Panagrolaimomorpha</taxon>
        <taxon>Strongyloidoidea</taxon>
        <taxon>Steinernematidae</taxon>
        <taxon>Steinernema</taxon>
    </lineage>
</organism>
<evidence type="ECO:0000313" key="6">
    <source>
        <dbReference type="Proteomes" id="UP000298663"/>
    </source>
</evidence>
<dbReference type="EMBL" id="CM016762">
    <property type="protein sequence ID" value="TMS36141.1"/>
    <property type="molecule type" value="Genomic_DNA"/>
</dbReference>
<dbReference type="PANTHER" id="PTHR22838">
    <property type="entry name" value="WD REPEAT PROTEIN 26-RELATED"/>
    <property type="match status" value="1"/>
</dbReference>
<sequence>MPKKSSDSIVECSSKRSAATDTTVPPSAKKRRMQFENQTASTGRSVGQRLKEAARKDGFKDSKQVKQLRSPQQGNRYAVEPIRTFPDLTDVQKNTVRVIGQYLSDLGLRDTVDSLVQETGCQLERSLAARLRDCVNRGLWNKALDIVDKISAIASERQCMMVRVLLLEEKFKELLRINQPVMAVRLLHPRWEKLKKRRDFYSQMVITYNPKTSPPLTEHELKRRNKELLSRIHLILPLNFMLPPSRLEDLLNQAWRQQVSNCSLHLMKGEPNARPASILRDHRCSFAQFPVKSSQVLRDHHDEVWSLRFSPCGRLLASGTKGGQVNIWKVDPLTRRVSLQKSMSMGGFGVMAASVMSWSPDGKFVAVTGTEDNHTGVVVFNVHVGALETVIRAERGETFSSICFGNSHNYSVACADQKGHFYYCDIKRSSPPRNSFDGYRIRSLHCMKDGKTILAADTHNRIRSYRIDNGDEATIIQEFKTIICFSLDKREHFCLVTAKAEGLRLWDLRTRQFIRTFFGSIHGEYVIFPTFGGDQEHFIATGSEDNKVLVWNKEHEQPIKILAGHTGTVNAVSWNPRYHDMLASASDDGTVRIWTPETR</sequence>
<evidence type="ECO:0000313" key="5">
    <source>
        <dbReference type="EMBL" id="TMS36141.1"/>
    </source>
</evidence>
<feature type="compositionally biased region" description="Polar residues" evidence="4">
    <location>
        <begin position="65"/>
        <end position="75"/>
    </location>
</feature>
<name>A0A4U8USI2_STECR</name>
<dbReference type="GO" id="GO:0043161">
    <property type="term" value="P:proteasome-mediated ubiquitin-dependent protein catabolic process"/>
    <property type="evidence" value="ECO:0007669"/>
    <property type="project" value="TreeGrafter"/>
</dbReference>
<dbReference type="InterPro" id="IPR036322">
    <property type="entry name" value="WD40_repeat_dom_sf"/>
</dbReference>
<dbReference type="SMART" id="SM00320">
    <property type="entry name" value="WD40"/>
    <property type="match status" value="6"/>
</dbReference>
<keyword evidence="1 3" id="KW-0853">WD repeat</keyword>
<dbReference type="PROSITE" id="PS50294">
    <property type="entry name" value="WD_REPEATS_REGION"/>
    <property type="match status" value="2"/>
</dbReference>
<dbReference type="GO" id="GO:0034657">
    <property type="term" value="C:GID complex"/>
    <property type="evidence" value="ECO:0007669"/>
    <property type="project" value="TreeGrafter"/>
</dbReference>
<protein>
    <submittedName>
        <fullName evidence="5">Uncharacterized protein</fullName>
    </submittedName>
</protein>
<dbReference type="AlphaFoldDB" id="A0A4U8USI2"/>
<reference evidence="5 6" key="1">
    <citation type="journal article" date="2015" name="Genome Biol.">
        <title>Comparative genomics of Steinernema reveals deeply conserved gene regulatory networks.</title>
        <authorList>
            <person name="Dillman A.R."/>
            <person name="Macchietto M."/>
            <person name="Porter C.F."/>
            <person name="Rogers A."/>
            <person name="Williams B."/>
            <person name="Antoshechkin I."/>
            <person name="Lee M.M."/>
            <person name="Goodwin Z."/>
            <person name="Lu X."/>
            <person name="Lewis E.E."/>
            <person name="Goodrich-Blair H."/>
            <person name="Stock S.P."/>
            <person name="Adams B.J."/>
            <person name="Sternberg P.W."/>
            <person name="Mortazavi A."/>
        </authorList>
    </citation>
    <scope>NUCLEOTIDE SEQUENCE [LARGE SCALE GENOMIC DNA]</scope>
    <source>
        <strain evidence="5 6">ALL</strain>
    </source>
</reference>
<dbReference type="OrthoDB" id="972532at2759"/>
<evidence type="ECO:0000256" key="2">
    <source>
        <dbReference type="ARBA" id="ARBA00022737"/>
    </source>
</evidence>
<dbReference type="SUPFAM" id="SSF50978">
    <property type="entry name" value="WD40 repeat-like"/>
    <property type="match status" value="1"/>
</dbReference>
<dbReference type="InterPro" id="IPR006594">
    <property type="entry name" value="LisH"/>
</dbReference>
<evidence type="ECO:0000256" key="4">
    <source>
        <dbReference type="SAM" id="MobiDB-lite"/>
    </source>
</evidence>
<feature type="compositionally biased region" description="Polar residues" evidence="4">
    <location>
        <begin position="35"/>
        <end position="45"/>
    </location>
</feature>
<dbReference type="PANTHER" id="PTHR22838:SF0">
    <property type="entry name" value="WD REPEAT-CONTAINING PROTEIN 26"/>
    <property type="match status" value="1"/>
</dbReference>
<dbReference type="EMBL" id="AZBU02000001">
    <property type="protein sequence ID" value="TMS36141.1"/>
    <property type="molecule type" value="Genomic_DNA"/>
</dbReference>
<evidence type="ECO:0000256" key="1">
    <source>
        <dbReference type="ARBA" id="ARBA00022574"/>
    </source>
</evidence>
<keyword evidence="2" id="KW-0677">Repeat</keyword>
<feature type="repeat" description="WD" evidence="3">
    <location>
        <begin position="562"/>
        <end position="599"/>
    </location>
</feature>
<dbReference type="Proteomes" id="UP000298663">
    <property type="component" value="Chromosome X"/>
</dbReference>
<gene>
    <name evidence="5" type="ORF">L596_003385</name>
</gene>
<keyword evidence="6" id="KW-1185">Reference proteome</keyword>
<dbReference type="PROSITE" id="PS50082">
    <property type="entry name" value="WD_REPEATS_2"/>
    <property type="match status" value="2"/>
</dbReference>
<dbReference type="InterPro" id="IPR051350">
    <property type="entry name" value="WD_repeat-ST_regulator"/>
</dbReference>
<dbReference type="PROSITE" id="PS50896">
    <property type="entry name" value="LISH"/>
    <property type="match status" value="1"/>
</dbReference>
<proteinExistence type="predicted"/>